<organism evidence="1 2">
    <name type="scientific">Bacillus infantis NRRL B-14911</name>
    <dbReference type="NCBI Taxonomy" id="1367477"/>
    <lineage>
        <taxon>Bacteria</taxon>
        <taxon>Bacillati</taxon>
        <taxon>Bacillota</taxon>
        <taxon>Bacilli</taxon>
        <taxon>Bacillales</taxon>
        <taxon>Bacillaceae</taxon>
        <taxon>Bacillus</taxon>
    </lineage>
</organism>
<keyword evidence="2" id="KW-1185">Reference proteome</keyword>
<name>U5LCN0_9BACI</name>
<protein>
    <recommendedName>
        <fullName evidence="3">DUF2188 domain-containing protein</fullName>
    </recommendedName>
</protein>
<dbReference type="Proteomes" id="UP000017805">
    <property type="component" value="Chromosome"/>
</dbReference>
<gene>
    <name evidence="1" type="ORF">N288_12180</name>
</gene>
<evidence type="ECO:0008006" key="3">
    <source>
        <dbReference type="Google" id="ProtNLM"/>
    </source>
</evidence>
<sequence>MIKEYAVVPNKDENLWLVKLEDAAPAAQFGSRTAAVEEAEKMAKENKPSKVTVMDDNHEVIDEKLFQ</sequence>
<dbReference type="EMBL" id="CP006643">
    <property type="protein sequence ID" value="AGX04342.1"/>
    <property type="molecule type" value="Genomic_DNA"/>
</dbReference>
<evidence type="ECO:0000313" key="1">
    <source>
        <dbReference type="EMBL" id="AGX04342.1"/>
    </source>
</evidence>
<dbReference type="Pfam" id="PF09954">
    <property type="entry name" value="DUF2188"/>
    <property type="match status" value="1"/>
</dbReference>
<reference evidence="1 2" key="1">
    <citation type="submission" date="2013-07" db="EMBL/GenBank/DDBJ databases">
        <title>Complete genome sequence of Bacillus infantis NRRL B-14911 that has potential to induce cardiac disease by antigenic mimicry.</title>
        <authorList>
            <person name="Massilamany C."/>
            <person name="Smith T.P.L."/>
            <person name="Loy J.D."/>
            <person name="Barletta R."/>
            <person name="Reddy J."/>
        </authorList>
    </citation>
    <scope>NUCLEOTIDE SEQUENCE [LARGE SCALE GENOMIC DNA]</scope>
    <source>
        <strain evidence="1 2">NRRL B-14911</strain>
    </source>
</reference>
<dbReference type="InterPro" id="IPR018691">
    <property type="entry name" value="DUF2188"/>
</dbReference>
<dbReference type="RefSeq" id="WP_022543855.1">
    <property type="nucleotide sequence ID" value="NC_022524.1"/>
</dbReference>
<dbReference type="GeneID" id="97349536"/>
<dbReference type="KEGG" id="bif:N288_12180"/>
<proteinExistence type="predicted"/>
<accession>U5LCN0</accession>
<evidence type="ECO:0000313" key="2">
    <source>
        <dbReference type="Proteomes" id="UP000017805"/>
    </source>
</evidence>
<dbReference type="HOGENOM" id="CLU_193521_0_0_9"/>
<dbReference type="PATRIC" id="fig|1367477.3.peg.2375"/>
<dbReference type="AlphaFoldDB" id="U5LCN0"/>
<dbReference type="STRING" id="1367477.N288_12180"/>